<reference evidence="1 2" key="1">
    <citation type="submission" date="2016-07" db="EMBL/GenBank/DDBJ databases">
        <title>Revisiting the taxonomy of the Elizabethkingia Genus using Whole-Genome Sequencing, Optical Mapping, and MALDI-TOF, along with proposal of three novel Elizabethkingia species: Elizabethkingia bruuniana sp. nov., Elizabethkingia ursingii sp. nov., and Elizabethkingia occulta sp. nov.</title>
        <authorList>
            <person name="Nicholson A.C."/>
        </authorList>
    </citation>
    <scope>NUCLEOTIDE SEQUENCE [LARGE SCALE GENOMIC DNA]</scope>
    <source>
        <strain evidence="1 2">F3201</strain>
    </source>
</reference>
<sequence>MNITKEFLEEKGFALDNTEGVVVNYVKNINDRADLVLAISPLEEFFIWVKDEDFEDPNMDGVKVHLDTNDFDLAEKAAQIIVGIEY</sequence>
<gene>
    <name evidence="1" type="ORF">BBD32_02640</name>
</gene>
<dbReference type="RefSeq" id="WP_078395121.1">
    <property type="nucleotide sequence ID" value="NZ_CP016374.1"/>
</dbReference>
<accession>A0AAU8UU82</accession>
<protein>
    <submittedName>
        <fullName evidence="1">Uncharacterized protein</fullName>
    </submittedName>
</protein>
<dbReference type="Proteomes" id="UP000190848">
    <property type="component" value="Chromosome"/>
</dbReference>
<proteinExistence type="predicted"/>
<dbReference type="EMBL" id="CP016374">
    <property type="protein sequence ID" value="AQX00437.1"/>
    <property type="molecule type" value="Genomic_DNA"/>
</dbReference>
<evidence type="ECO:0000313" key="1">
    <source>
        <dbReference type="EMBL" id="AQX00437.1"/>
    </source>
</evidence>
<dbReference type="AlphaFoldDB" id="A0AAU8UU82"/>
<evidence type="ECO:0000313" key="2">
    <source>
        <dbReference type="Proteomes" id="UP000190848"/>
    </source>
</evidence>
<name>A0AAU8UU82_9FLAO</name>
<organism evidence="1 2">
    <name type="scientific">Elizabethkingia anophelis</name>
    <dbReference type="NCBI Taxonomy" id="1117645"/>
    <lineage>
        <taxon>Bacteria</taxon>
        <taxon>Pseudomonadati</taxon>
        <taxon>Bacteroidota</taxon>
        <taxon>Flavobacteriia</taxon>
        <taxon>Flavobacteriales</taxon>
        <taxon>Weeksellaceae</taxon>
        <taxon>Elizabethkingia</taxon>
    </lineage>
</organism>